<evidence type="ECO:0000313" key="3">
    <source>
        <dbReference type="EMBL" id="TVZ01969.1"/>
    </source>
</evidence>
<dbReference type="SUPFAM" id="SSF50475">
    <property type="entry name" value="FMN-binding split barrel"/>
    <property type="match status" value="1"/>
</dbReference>
<dbReference type="OrthoDB" id="9792858at2"/>
<evidence type="ECO:0000313" key="4">
    <source>
        <dbReference type="Proteomes" id="UP000460272"/>
    </source>
</evidence>
<keyword evidence="4" id="KW-1185">Reference proteome</keyword>
<keyword evidence="1" id="KW-0560">Oxidoreductase</keyword>
<dbReference type="AlphaFoldDB" id="A0A6P2BS98"/>
<accession>A0A6P2BS98</accession>
<dbReference type="InterPro" id="IPR012349">
    <property type="entry name" value="Split_barrel_FMN-bd"/>
</dbReference>
<dbReference type="Gene3D" id="2.30.110.10">
    <property type="entry name" value="Electron Transport, Fmn-binding Protein, Chain A"/>
    <property type="match status" value="1"/>
</dbReference>
<organism evidence="3 4">
    <name type="scientific">Trebonia kvetii</name>
    <dbReference type="NCBI Taxonomy" id="2480626"/>
    <lineage>
        <taxon>Bacteria</taxon>
        <taxon>Bacillati</taxon>
        <taxon>Actinomycetota</taxon>
        <taxon>Actinomycetes</taxon>
        <taxon>Streptosporangiales</taxon>
        <taxon>Treboniaceae</taxon>
        <taxon>Trebonia</taxon>
    </lineage>
</organism>
<sequence>MCSSAQLISPCISAHTLAGREAPASCWLQQGNIRRTEDDMSAWKNSAFVDCMSMSAPVNLAGYGVAPDHFRSLAASLPTGVAVITTAGADDEPLGMTCGTLCSLSCEPPLLLACVGLGSRTLTALWARKSFVVNVLAADAERLASRFAGQVRDKFAGVEWATGKHGLPVLLEGIVAHAECELYQVVDAGDHAIVMGLILDGAHRLDVSPLMYFRRAYSGFPVG</sequence>
<evidence type="ECO:0000256" key="1">
    <source>
        <dbReference type="ARBA" id="ARBA00023002"/>
    </source>
</evidence>
<name>A0A6P2BS98_9ACTN</name>
<protein>
    <submittedName>
        <fullName evidence="3">Flavin reductase</fullName>
    </submittedName>
</protein>
<dbReference type="Pfam" id="PF01613">
    <property type="entry name" value="Flavin_Reduct"/>
    <property type="match status" value="1"/>
</dbReference>
<feature type="domain" description="Flavin reductase like" evidence="2">
    <location>
        <begin position="74"/>
        <end position="219"/>
    </location>
</feature>
<dbReference type="Proteomes" id="UP000460272">
    <property type="component" value="Unassembled WGS sequence"/>
</dbReference>
<dbReference type="PANTHER" id="PTHR30466">
    <property type="entry name" value="FLAVIN REDUCTASE"/>
    <property type="match status" value="1"/>
</dbReference>
<dbReference type="RefSeq" id="WP_145858949.1">
    <property type="nucleotide sequence ID" value="NZ_RPFW01000006.1"/>
</dbReference>
<dbReference type="GO" id="GO:0010181">
    <property type="term" value="F:FMN binding"/>
    <property type="evidence" value="ECO:0007669"/>
    <property type="project" value="InterPro"/>
</dbReference>
<dbReference type="InterPro" id="IPR050268">
    <property type="entry name" value="NADH-dep_flavin_reductase"/>
</dbReference>
<gene>
    <name evidence="3" type="ORF">EAS64_31555</name>
</gene>
<dbReference type="PANTHER" id="PTHR30466:SF1">
    <property type="entry name" value="FMN REDUCTASE (NADH) RUTF"/>
    <property type="match status" value="1"/>
</dbReference>
<comment type="caution">
    <text evidence="3">The sequence shown here is derived from an EMBL/GenBank/DDBJ whole genome shotgun (WGS) entry which is preliminary data.</text>
</comment>
<evidence type="ECO:0000259" key="2">
    <source>
        <dbReference type="SMART" id="SM00903"/>
    </source>
</evidence>
<dbReference type="SMART" id="SM00903">
    <property type="entry name" value="Flavin_Reduct"/>
    <property type="match status" value="1"/>
</dbReference>
<dbReference type="EMBL" id="RPFW01000006">
    <property type="protein sequence ID" value="TVZ01969.1"/>
    <property type="molecule type" value="Genomic_DNA"/>
</dbReference>
<reference evidence="3 4" key="1">
    <citation type="submission" date="2018-11" db="EMBL/GenBank/DDBJ databases">
        <title>Trebonia kvetii gen.nov., sp.nov., a novel acidophilic actinobacterium, and proposal of the new actinobacterial family Treboniaceae fam. nov.</title>
        <authorList>
            <person name="Rapoport D."/>
            <person name="Sagova-Mareckova M."/>
            <person name="Sedlacek I."/>
            <person name="Provaznik J."/>
            <person name="Kralova S."/>
            <person name="Pavlinic D."/>
            <person name="Benes V."/>
            <person name="Kopecky J."/>
        </authorList>
    </citation>
    <scope>NUCLEOTIDE SEQUENCE [LARGE SCALE GENOMIC DNA]</scope>
    <source>
        <strain evidence="3 4">15Tr583</strain>
    </source>
</reference>
<dbReference type="GO" id="GO:0042602">
    <property type="term" value="F:riboflavin reductase (NADPH) activity"/>
    <property type="evidence" value="ECO:0007669"/>
    <property type="project" value="TreeGrafter"/>
</dbReference>
<proteinExistence type="predicted"/>
<dbReference type="InterPro" id="IPR002563">
    <property type="entry name" value="Flavin_Rdtase-like_dom"/>
</dbReference>